<protein>
    <submittedName>
        <fullName evidence="2">Paramyosin</fullName>
    </submittedName>
</protein>
<feature type="compositionally biased region" description="Polar residues" evidence="1">
    <location>
        <begin position="60"/>
        <end position="69"/>
    </location>
</feature>
<keyword evidence="3" id="KW-1185">Reference proteome</keyword>
<feature type="non-terminal residue" evidence="2">
    <location>
        <position position="334"/>
    </location>
</feature>
<dbReference type="InterPro" id="IPR027267">
    <property type="entry name" value="AH/BAR_dom_sf"/>
</dbReference>
<organism evidence="2 3">
    <name type="scientific">Stegodyphus mimosarum</name>
    <name type="common">African social velvet spider</name>
    <dbReference type="NCBI Taxonomy" id="407821"/>
    <lineage>
        <taxon>Eukaryota</taxon>
        <taxon>Metazoa</taxon>
        <taxon>Ecdysozoa</taxon>
        <taxon>Arthropoda</taxon>
        <taxon>Chelicerata</taxon>
        <taxon>Arachnida</taxon>
        <taxon>Araneae</taxon>
        <taxon>Araneomorphae</taxon>
        <taxon>Entelegynae</taxon>
        <taxon>Eresoidea</taxon>
        <taxon>Eresidae</taxon>
        <taxon>Stegodyphus</taxon>
    </lineage>
</organism>
<dbReference type="OMA" id="NDNYRYG"/>
<evidence type="ECO:0000313" key="2">
    <source>
        <dbReference type="EMBL" id="KFM81309.1"/>
    </source>
</evidence>
<feature type="region of interest" description="Disordered" evidence="1">
    <location>
        <begin position="60"/>
        <end position="93"/>
    </location>
</feature>
<dbReference type="EMBL" id="KK121828">
    <property type="protein sequence ID" value="KFM81309.1"/>
    <property type="molecule type" value="Genomic_DNA"/>
</dbReference>
<proteinExistence type="predicted"/>
<reference evidence="2 3" key="1">
    <citation type="submission" date="2013-11" db="EMBL/GenBank/DDBJ databases">
        <title>Genome sequencing of Stegodyphus mimosarum.</title>
        <authorList>
            <person name="Bechsgaard J."/>
        </authorList>
    </citation>
    <scope>NUCLEOTIDE SEQUENCE [LARGE SCALE GENOMIC DNA]</scope>
</reference>
<dbReference type="SUPFAM" id="SSF103657">
    <property type="entry name" value="BAR/IMD domain-like"/>
    <property type="match status" value="1"/>
</dbReference>
<dbReference type="Proteomes" id="UP000054359">
    <property type="component" value="Unassembled WGS sequence"/>
</dbReference>
<dbReference type="OrthoDB" id="6424647at2759"/>
<feature type="region of interest" description="Disordered" evidence="1">
    <location>
        <begin position="138"/>
        <end position="158"/>
    </location>
</feature>
<evidence type="ECO:0000256" key="1">
    <source>
        <dbReference type="SAM" id="MobiDB-lite"/>
    </source>
</evidence>
<accession>A0A087UVC0</accession>
<feature type="region of interest" description="Disordered" evidence="1">
    <location>
        <begin position="175"/>
        <end position="216"/>
    </location>
</feature>
<evidence type="ECO:0000313" key="3">
    <source>
        <dbReference type="Proteomes" id="UP000054359"/>
    </source>
</evidence>
<feature type="compositionally biased region" description="Basic and acidic residues" evidence="1">
    <location>
        <begin position="141"/>
        <end position="158"/>
    </location>
</feature>
<dbReference type="STRING" id="407821.A0A087UVC0"/>
<name>A0A087UVC0_STEMI</name>
<sequence>MAPRGASTWRRPYTSIYNDNYRYGTGLYSDTLSDIEKRYSESLSKTQLRSDRPDLAFTTFSGSNLTSSAAPGGDSSGNTREGRGFTRQTSVPSSLKDIIRDSTFESKLSTTLNSSYALDEEVQDVINSRIEQRKQKMLARSAEESNRNKLSRNTEETTKSKDLCLYDDASFWTLPKPTAPLSNESDLDTTRSKRKIGGRLSPTNGPTSSRWREKSRELQDQVDALEKSMSDSSNKLRSELSSLKSRYHTEIADLNRSVEQTSEQVIDLQKICKKQASQLTELQSAYDIAQRNVEDALQEMDLWQNKCKSLKKEMERLRGEVEQAIHKSSSASSL</sequence>
<gene>
    <name evidence="2" type="ORF">X975_05271</name>
</gene>
<dbReference type="AlphaFoldDB" id="A0A087UVC0"/>